<proteinExistence type="predicted"/>
<keyword evidence="2" id="KW-1185">Reference proteome</keyword>
<organism evidence="1 2">
    <name type="scientific">Daphnia magna</name>
    <dbReference type="NCBI Taxonomy" id="35525"/>
    <lineage>
        <taxon>Eukaryota</taxon>
        <taxon>Metazoa</taxon>
        <taxon>Ecdysozoa</taxon>
        <taxon>Arthropoda</taxon>
        <taxon>Crustacea</taxon>
        <taxon>Branchiopoda</taxon>
        <taxon>Diplostraca</taxon>
        <taxon>Cladocera</taxon>
        <taxon>Anomopoda</taxon>
        <taxon>Daphniidae</taxon>
        <taxon>Daphnia</taxon>
    </lineage>
</organism>
<accession>A0A164KG64</accession>
<gene>
    <name evidence="1" type="ORF">APZ42_034105</name>
</gene>
<comment type="caution">
    <text evidence="1">The sequence shown here is derived from an EMBL/GenBank/DDBJ whole genome shotgun (WGS) entry which is preliminary data.</text>
</comment>
<sequence>MYSAKTSRGERGGFSYKDVSGLAVCLTVIVPDACTRIYITRHSAKKMPGAPRHFC</sequence>
<dbReference type="AlphaFoldDB" id="A0A164KG64"/>
<dbReference type="Proteomes" id="UP000076858">
    <property type="component" value="Unassembled WGS sequence"/>
</dbReference>
<name>A0A164KG64_9CRUS</name>
<dbReference type="EMBL" id="LRGB01003325">
    <property type="protein sequence ID" value="KZS03235.1"/>
    <property type="molecule type" value="Genomic_DNA"/>
</dbReference>
<evidence type="ECO:0000313" key="2">
    <source>
        <dbReference type="Proteomes" id="UP000076858"/>
    </source>
</evidence>
<protein>
    <submittedName>
        <fullName evidence="1">Uncharacterized protein</fullName>
    </submittedName>
</protein>
<evidence type="ECO:0000313" key="1">
    <source>
        <dbReference type="EMBL" id="KZS03235.1"/>
    </source>
</evidence>
<reference evidence="1 2" key="1">
    <citation type="submission" date="2016-03" db="EMBL/GenBank/DDBJ databases">
        <title>EvidentialGene: Evidence-directed Construction of Genes on Genomes.</title>
        <authorList>
            <person name="Gilbert D.G."/>
            <person name="Choi J.-H."/>
            <person name="Mockaitis K."/>
            <person name="Colbourne J."/>
            <person name="Pfrender M."/>
        </authorList>
    </citation>
    <scope>NUCLEOTIDE SEQUENCE [LARGE SCALE GENOMIC DNA]</scope>
    <source>
        <strain evidence="1 2">Xinb3</strain>
        <tissue evidence="1">Complete organism</tissue>
    </source>
</reference>